<keyword evidence="1" id="KW-0732">Signal</keyword>
<dbReference type="EMBL" id="PXOT01000027">
    <property type="protein sequence ID" value="PSG87094.1"/>
    <property type="molecule type" value="Genomic_DNA"/>
</dbReference>
<evidence type="ECO:0000256" key="1">
    <source>
        <dbReference type="SAM" id="SignalP"/>
    </source>
</evidence>
<dbReference type="Proteomes" id="UP000238430">
    <property type="component" value="Unassembled WGS sequence"/>
</dbReference>
<accession>A0A2T1N6C9</accession>
<protein>
    <recommendedName>
        <fullName evidence="4">Lipocalin-like domain-containing protein</fullName>
    </recommendedName>
</protein>
<sequence>MKYSIALLFFIWSVSSTAQDISGVYLLHTNTEKFELKRTLTLHQDGTFSFHNYKRDENGIPKETNTYGKGYWQIDKKVVSFSSSSLDDKFTLDFNETNARYISKSPRDTSDRVIKTALRFYQSNLFWVKGMTLEKQ</sequence>
<feature type="chain" id="PRO_5015562479" description="Lipocalin-like domain-containing protein" evidence="1">
    <location>
        <begin position="19"/>
        <end position="136"/>
    </location>
</feature>
<evidence type="ECO:0000313" key="2">
    <source>
        <dbReference type="EMBL" id="PSG87094.1"/>
    </source>
</evidence>
<name>A0A2T1N6C9_9FLAO</name>
<evidence type="ECO:0008006" key="4">
    <source>
        <dbReference type="Google" id="ProtNLM"/>
    </source>
</evidence>
<dbReference type="AlphaFoldDB" id="A0A2T1N6C9"/>
<proteinExistence type="predicted"/>
<keyword evidence="3" id="KW-1185">Reference proteome</keyword>
<organism evidence="2 3">
    <name type="scientific">Mesoflavibacter zeaxanthinifaciens subsp. sabulilitoris</name>
    <dbReference type="NCBI Taxonomy" id="1520893"/>
    <lineage>
        <taxon>Bacteria</taxon>
        <taxon>Pseudomonadati</taxon>
        <taxon>Bacteroidota</taxon>
        <taxon>Flavobacteriia</taxon>
        <taxon>Flavobacteriales</taxon>
        <taxon>Flavobacteriaceae</taxon>
        <taxon>Mesoflavibacter</taxon>
    </lineage>
</organism>
<dbReference type="OrthoDB" id="1442373at2"/>
<comment type="caution">
    <text evidence="2">The sequence shown here is derived from an EMBL/GenBank/DDBJ whole genome shotgun (WGS) entry which is preliminary data.</text>
</comment>
<evidence type="ECO:0000313" key="3">
    <source>
        <dbReference type="Proteomes" id="UP000238430"/>
    </source>
</evidence>
<reference evidence="2 3" key="1">
    <citation type="submission" date="2018-03" db="EMBL/GenBank/DDBJ databases">
        <title>Mesoflavibacter sp. HG37 and Mesoflavibacter sp. HG96 sp.nov., two marine bacteria isolated from seawater of Western Pacific Ocean.</title>
        <authorList>
            <person name="Cheng H."/>
            <person name="Wu Y.-H."/>
            <person name="Guo L.-L."/>
            <person name="Xu X.-W."/>
        </authorList>
    </citation>
    <scope>NUCLEOTIDE SEQUENCE [LARGE SCALE GENOMIC DNA]</scope>
    <source>
        <strain evidence="2 3">KCTC 42117</strain>
    </source>
</reference>
<dbReference type="RefSeq" id="WP_106680571.1">
    <property type="nucleotide sequence ID" value="NZ_JACHWV010000002.1"/>
</dbReference>
<gene>
    <name evidence="2" type="ORF">C7H61_13370</name>
</gene>
<feature type="signal peptide" evidence="1">
    <location>
        <begin position="1"/>
        <end position="18"/>
    </location>
</feature>